<dbReference type="InterPro" id="IPR036956">
    <property type="entry name" value="Impact_N_sf"/>
</dbReference>
<dbReference type="AlphaFoldDB" id="A0AAP3EWZ9"/>
<dbReference type="Gene3D" id="3.30.230.30">
    <property type="entry name" value="Impact, N-terminal domain"/>
    <property type="match status" value="1"/>
</dbReference>
<dbReference type="GO" id="GO:0005737">
    <property type="term" value="C:cytoplasm"/>
    <property type="evidence" value="ECO:0007669"/>
    <property type="project" value="TreeGrafter"/>
</dbReference>
<reference evidence="3" key="1">
    <citation type="submission" date="2022-10" db="EMBL/GenBank/DDBJ databases">
        <title>Sifting through the core-genome to identify putative cross-protective antigens against Riemerella anatipestifer.</title>
        <authorList>
            <person name="Zheng X."/>
            <person name="Zhang W."/>
        </authorList>
    </citation>
    <scope>NUCLEOTIDE SEQUENCE</scope>
    <source>
        <strain evidence="3">ZWRA178</strain>
    </source>
</reference>
<proteinExistence type="inferred from homology"/>
<evidence type="ECO:0000313" key="4">
    <source>
        <dbReference type="Proteomes" id="UP001207440"/>
    </source>
</evidence>
<dbReference type="InterPro" id="IPR020568">
    <property type="entry name" value="Ribosomal_Su5_D2-typ_SF"/>
</dbReference>
<dbReference type="RefSeq" id="WP_064970934.1">
    <property type="nucleotide sequence ID" value="NZ_CP029760.1"/>
</dbReference>
<organism evidence="3 4">
    <name type="scientific">Riemerella anatipestifer</name>
    <name type="common">Moraxella anatipestifer</name>
    <dbReference type="NCBI Taxonomy" id="34085"/>
    <lineage>
        <taxon>Bacteria</taxon>
        <taxon>Pseudomonadati</taxon>
        <taxon>Bacteroidota</taxon>
        <taxon>Flavobacteriia</taxon>
        <taxon>Flavobacteriales</taxon>
        <taxon>Weeksellaceae</taxon>
        <taxon>Riemerella</taxon>
    </lineage>
</organism>
<dbReference type="PANTHER" id="PTHR16301:SF20">
    <property type="entry name" value="IMPACT FAMILY MEMBER YIGZ"/>
    <property type="match status" value="1"/>
</dbReference>
<gene>
    <name evidence="3" type="ORF">OKE68_08195</name>
</gene>
<sequence length="235" mass="26433">MTSIYSYFCVHFLPKLELLSSVIFEYKTISKPIENILLKEKGSKFLGYAYPVNNEEELKACLDKIKEEHPKATHHCYAFRLGLNGENYRANDDGEPSGSAGLPIYNQLLANELTQILLIVVRYYGGTKLGVGGLVKTYKESAKMTLDEAEIVTKELETQIRIEFPFSLQNVIFTLLNKNEAQIKEFNADENCSIVASIKKAKEDSLVEQFSEIHQAKIKVLDQAKALDGVFSLGL</sequence>
<name>A0AAP3EWZ9_RIEAN</name>
<comment type="caution">
    <text evidence="3">The sequence shown here is derived from an EMBL/GenBank/DDBJ whole genome shotgun (WGS) entry which is preliminary data.</text>
</comment>
<feature type="domain" description="Impact N-terminal" evidence="2">
    <location>
        <begin position="41"/>
        <end position="145"/>
    </location>
</feature>
<dbReference type="GO" id="GO:0006446">
    <property type="term" value="P:regulation of translational initiation"/>
    <property type="evidence" value="ECO:0007669"/>
    <property type="project" value="TreeGrafter"/>
</dbReference>
<evidence type="ECO:0000256" key="1">
    <source>
        <dbReference type="ARBA" id="ARBA00007665"/>
    </source>
</evidence>
<dbReference type="PANTHER" id="PTHR16301">
    <property type="entry name" value="IMPACT-RELATED"/>
    <property type="match status" value="1"/>
</dbReference>
<evidence type="ECO:0000259" key="2">
    <source>
        <dbReference type="Pfam" id="PF01205"/>
    </source>
</evidence>
<evidence type="ECO:0000313" key="3">
    <source>
        <dbReference type="EMBL" id="MCW0524291.1"/>
    </source>
</evidence>
<dbReference type="EMBL" id="JAOZYT010000051">
    <property type="protein sequence ID" value="MCW0524291.1"/>
    <property type="molecule type" value="Genomic_DNA"/>
</dbReference>
<comment type="similarity">
    <text evidence="1">Belongs to the IMPACT family.</text>
</comment>
<accession>A0AAP3EWZ9</accession>
<protein>
    <submittedName>
        <fullName evidence="3">YigZ family protein</fullName>
    </submittedName>
</protein>
<dbReference type="Pfam" id="PF01205">
    <property type="entry name" value="Impact_N"/>
    <property type="match status" value="1"/>
</dbReference>
<dbReference type="InterPro" id="IPR023582">
    <property type="entry name" value="Impact"/>
</dbReference>
<dbReference type="Proteomes" id="UP001207440">
    <property type="component" value="Unassembled WGS sequence"/>
</dbReference>
<dbReference type="InterPro" id="IPR001498">
    <property type="entry name" value="Impact_N"/>
</dbReference>
<dbReference type="SUPFAM" id="SSF54211">
    <property type="entry name" value="Ribosomal protein S5 domain 2-like"/>
    <property type="match status" value="1"/>
</dbReference>